<sequence length="124" mass="13990">MDVAGGLVNGTTGVVTKIYGKNVVQIRTEDLQYTARAQDDKKQMVKSGDNSHCNVFASRQAYVALSRVRTKNDLFIKDWNLQGLLNVKHVIRTRLTKESEDARTAIDDKIDEMEERMADGSRTE</sequence>
<reference evidence="1" key="1">
    <citation type="journal article" date="2020" name="Fungal Divers.">
        <title>Resolving the Mortierellaceae phylogeny through synthesis of multi-gene phylogenetics and phylogenomics.</title>
        <authorList>
            <person name="Vandepol N."/>
            <person name="Liber J."/>
            <person name="Desiro A."/>
            <person name="Na H."/>
            <person name="Kennedy M."/>
            <person name="Barry K."/>
            <person name="Grigoriev I.V."/>
            <person name="Miller A.N."/>
            <person name="O'Donnell K."/>
            <person name="Stajich J.E."/>
            <person name="Bonito G."/>
        </authorList>
    </citation>
    <scope>NUCLEOTIDE SEQUENCE</scope>
    <source>
        <strain evidence="1">NVP60</strain>
    </source>
</reference>
<feature type="non-terminal residue" evidence="1">
    <location>
        <position position="1"/>
    </location>
</feature>
<protein>
    <submittedName>
        <fullName evidence="1">Uncharacterized protein</fullName>
    </submittedName>
</protein>
<comment type="caution">
    <text evidence="1">The sequence shown here is derived from an EMBL/GenBank/DDBJ whole genome shotgun (WGS) entry which is preliminary data.</text>
</comment>
<dbReference type="AlphaFoldDB" id="A0A9P6QY62"/>
<organism evidence="1 2">
    <name type="scientific">Linnemannia gamsii</name>
    <dbReference type="NCBI Taxonomy" id="64522"/>
    <lineage>
        <taxon>Eukaryota</taxon>
        <taxon>Fungi</taxon>
        <taxon>Fungi incertae sedis</taxon>
        <taxon>Mucoromycota</taxon>
        <taxon>Mortierellomycotina</taxon>
        <taxon>Mortierellomycetes</taxon>
        <taxon>Mortierellales</taxon>
        <taxon>Mortierellaceae</taxon>
        <taxon>Linnemannia</taxon>
    </lineage>
</organism>
<evidence type="ECO:0000313" key="2">
    <source>
        <dbReference type="Proteomes" id="UP000823405"/>
    </source>
</evidence>
<gene>
    <name evidence="1" type="ORF">BGZ97_000700</name>
</gene>
<accession>A0A9P6QY62</accession>
<dbReference type="EMBL" id="JAAAIN010001131">
    <property type="protein sequence ID" value="KAG0306562.1"/>
    <property type="molecule type" value="Genomic_DNA"/>
</dbReference>
<dbReference type="Proteomes" id="UP000823405">
    <property type="component" value="Unassembled WGS sequence"/>
</dbReference>
<name>A0A9P6QY62_9FUNG</name>
<proteinExistence type="predicted"/>
<keyword evidence="2" id="KW-1185">Reference proteome</keyword>
<evidence type="ECO:0000313" key="1">
    <source>
        <dbReference type="EMBL" id="KAG0306562.1"/>
    </source>
</evidence>
<dbReference type="OrthoDB" id="432234at2759"/>